<evidence type="ECO:0000256" key="5">
    <source>
        <dbReference type="ARBA" id="ARBA00022927"/>
    </source>
</evidence>
<evidence type="ECO:0000256" key="7">
    <source>
        <dbReference type="ARBA" id="ARBA00023136"/>
    </source>
</evidence>
<dbReference type="AlphaFoldDB" id="A0A2P2I5Q8"/>
<keyword evidence="4" id="KW-0813">Transport</keyword>
<dbReference type="InterPro" id="IPR019335">
    <property type="entry name" value="COG7"/>
</dbReference>
<sequence>MDLALFSEENFDPKTWINDVFKGQNKMDAAAMQQHASSLVMRLQLAIQEVNTSLEDTSQQVLSGLPRVVRDVESLGQEASLVKTQMAALMTDLKKVSCSGNNSSLDKLVRLDCLKSRLTQSAQALRQADNWTTLATEVEEVLEAGELEVAANKVVQLHRCLSVLAQTPDSEDRAALLNSFQLRIEAMASPHVVEAFTHHNLSSSIKYSSILRSVGRGLQVQSYYHQVQLTGLEAEWGALLEADPMTGPQPVCLAQYYDHLATLLHKQVSWVSEVFPDCEPRLLLCLLAIAAVTDLQPSITQVVSSAAKLQEEPLQLLCVLRAAMDNFLKQTKHTFEGRDGGSEALKEAGVVLSRAVYTPLANQLHYYQQYEQATLLAHLNSAAVMRTDVPETLLQLREYGAKMRAQCDLAANRCLQVSGLTGCEGLVAGVAGYVTGVVAVLAQARKAVAGLHKDITQDWTVFTTCLDLITTAGVVLMAVEECEESVSSTVASAQLCWDSPPPPYTLSPGLLLTPDRTNKLRDYITTIRDSNTGSLQKSVTEVQKECNACVSAALHTIISPIEAHLSPLPQLPVWGTHQPSSTLSSALSPQEYVTQMGQYLLTLPQHLEPLLMTPSPALNRALQQVTILDDVQHPGLRAVSESEVSAADFLICRVAYTTCQLYTEAVLHIPALVQHAQPQLITDIEYVCNILEDLGVGSCSPLDQLLQLLGATPSEYAGVSESLQGASLRMVAAVRQMRDISAST</sequence>
<proteinExistence type="evidence at transcript level"/>
<dbReference type="PANTHER" id="PTHR21443:SF0">
    <property type="entry name" value="CONSERVED OLIGOMERIC GOLGI COMPLEX SUBUNIT 7"/>
    <property type="match status" value="1"/>
</dbReference>
<reference evidence="9" key="1">
    <citation type="journal article" date="2018" name="Biosci. Biotechnol. Biochem.">
        <title>Polysaccharide hydrolase of the hadal zone amphipods Hirondellea gigas.</title>
        <authorList>
            <person name="Kobayashi H."/>
            <person name="Nagahama T."/>
            <person name="Arai W."/>
            <person name="Sasagawa Y."/>
            <person name="Umeda M."/>
            <person name="Hayashi T."/>
            <person name="Nikaido I."/>
            <person name="Watanabe H."/>
            <person name="Oguri K."/>
            <person name="Kitazato H."/>
            <person name="Fujioka K."/>
            <person name="Kido Y."/>
            <person name="Takami H."/>
        </authorList>
    </citation>
    <scope>NUCLEOTIDE SEQUENCE</scope>
    <source>
        <tissue evidence="9">Whole body</tissue>
    </source>
</reference>
<keyword evidence="7" id="KW-0472">Membrane</keyword>
<evidence type="ECO:0000256" key="3">
    <source>
        <dbReference type="ARBA" id="ARBA00020984"/>
    </source>
</evidence>
<comment type="subcellular location">
    <subcellularLocation>
        <location evidence="1">Golgi apparatus membrane</location>
        <topology evidence="1">Peripheral membrane protein</topology>
    </subcellularLocation>
</comment>
<dbReference type="EMBL" id="IACF01003763">
    <property type="protein sequence ID" value="LAB69373.1"/>
    <property type="molecule type" value="mRNA"/>
</dbReference>
<evidence type="ECO:0000256" key="2">
    <source>
        <dbReference type="ARBA" id="ARBA00005831"/>
    </source>
</evidence>
<dbReference type="Pfam" id="PF10191">
    <property type="entry name" value="COG7"/>
    <property type="match status" value="2"/>
</dbReference>
<evidence type="ECO:0000313" key="9">
    <source>
        <dbReference type="EMBL" id="LAB69373.1"/>
    </source>
</evidence>
<evidence type="ECO:0000256" key="4">
    <source>
        <dbReference type="ARBA" id="ARBA00022448"/>
    </source>
</evidence>
<evidence type="ECO:0000256" key="8">
    <source>
        <dbReference type="ARBA" id="ARBA00031345"/>
    </source>
</evidence>
<evidence type="ECO:0000256" key="6">
    <source>
        <dbReference type="ARBA" id="ARBA00023034"/>
    </source>
</evidence>
<dbReference type="GO" id="GO:0006890">
    <property type="term" value="P:retrograde vesicle-mediated transport, Golgi to endoplasmic reticulum"/>
    <property type="evidence" value="ECO:0007669"/>
    <property type="project" value="TreeGrafter"/>
</dbReference>
<protein>
    <recommendedName>
        <fullName evidence="3">Conserved oligomeric Golgi complex subunit 7</fullName>
    </recommendedName>
    <alternativeName>
        <fullName evidence="8">Component of oligomeric Golgi complex 7</fullName>
    </alternativeName>
</protein>
<dbReference type="GO" id="GO:0000139">
    <property type="term" value="C:Golgi membrane"/>
    <property type="evidence" value="ECO:0007669"/>
    <property type="project" value="UniProtKB-SubCell"/>
</dbReference>
<keyword evidence="5" id="KW-0653">Protein transport</keyword>
<dbReference type="PANTHER" id="PTHR21443">
    <property type="entry name" value="CONSERVED OLIGOMERIC GOLGI COMPLEX COMPONENT 7"/>
    <property type="match status" value="1"/>
</dbReference>
<organism evidence="9">
    <name type="scientific">Hirondellea gigas</name>
    <dbReference type="NCBI Taxonomy" id="1518452"/>
    <lineage>
        <taxon>Eukaryota</taxon>
        <taxon>Metazoa</taxon>
        <taxon>Ecdysozoa</taxon>
        <taxon>Arthropoda</taxon>
        <taxon>Crustacea</taxon>
        <taxon>Multicrustacea</taxon>
        <taxon>Malacostraca</taxon>
        <taxon>Eumalacostraca</taxon>
        <taxon>Peracarida</taxon>
        <taxon>Amphipoda</taxon>
        <taxon>Amphilochidea</taxon>
        <taxon>Lysianassida</taxon>
        <taxon>Lysianassidira</taxon>
        <taxon>Lysianassoidea</taxon>
        <taxon>Lysianassidae</taxon>
        <taxon>Hirondellea</taxon>
    </lineage>
</organism>
<dbReference type="Gene3D" id="6.10.250.2790">
    <property type="match status" value="1"/>
</dbReference>
<dbReference type="GO" id="GO:0006886">
    <property type="term" value="P:intracellular protein transport"/>
    <property type="evidence" value="ECO:0007669"/>
    <property type="project" value="InterPro"/>
</dbReference>
<comment type="similarity">
    <text evidence="2">Belongs to the COG7 family.</text>
</comment>
<evidence type="ECO:0000256" key="1">
    <source>
        <dbReference type="ARBA" id="ARBA00004395"/>
    </source>
</evidence>
<dbReference type="GO" id="GO:0007030">
    <property type="term" value="P:Golgi organization"/>
    <property type="evidence" value="ECO:0007669"/>
    <property type="project" value="TreeGrafter"/>
</dbReference>
<accession>A0A2P2I5Q8</accession>
<name>A0A2P2I5Q8_9CRUS</name>
<keyword evidence="6" id="KW-0333">Golgi apparatus</keyword>
<dbReference type="GO" id="GO:0017119">
    <property type="term" value="C:Golgi transport complex"/>
    <property type="evidence" value="ECO:0007669"/>
    <property type="project" value="InterPro"/>
</dbReference>